<dbReference type="InterPro" id="IPR001296">
    <property type="entry name" value="Glyco_trans_1"/>
</dbReference>
<dbReference type="AlphaFoldDB" id="A0A3E2TFX8"/>
<evidence type="ECO:0000313" key="3">
    <source>
        <dbReference type="EMBL" id="RGB74877.1"/>
    </source>
</evidence>
<dbReference type="Pfam" id="PF13439">
    <property type="entry name" value="Glyco_transf_4"/>
    <property type="match status" value="1"/>
</dbReference>
<accession>A0A3E2TFX8</accession>
<sequence length="333" mass="38249">MKVLLYTKDYDTVKESGVGKAIDHQIRALSLIGCDFTLDEKDDYDLVHINTVFPKSVAFANKAHRDGKRVVYHGHSTKEDFKNSFILSNQIAPAFKRWLIHCYNKGDLVLTPTEYSKEILESYKLKREIEVVSNGIDLDFWKSKVCDRENFYEKYGLDKSKKSIISVGLPIKRKGIDDFIKLASAMPEYEFVWFGKLNQAVLPSEIKKAMENKTENLHFPGYISSEELREAYSGSDLYVFLTREETEGIVLLEALATKANILIRDIEIFKKDFINGTNIYKGKDYSDFKLKIKSILESDLPSLAEVGYEEAEKKSLINTGKRLVECYEKVLKL</sequence>
<dbReference type="Proteomes" id="UP000261011">
    <property type="component" value="Unassembled WGS sequence"/>
</dbReference>
<keyword evidence="4" id="KW-1185">Reference proteome</keyword>
<evidence type="ECO:0000313" key="4">
    <source>
        <dbReference type="Proteomes" id="UP000261011"/>
    </source>
</evidence>
<evidence type="ECO:0000259" key="1">
    <source>
        <dbReference type="Pfam" id="PF00534"/>
    </source>
</evidence>
<name>A0A3E2TFX8_9FIRM</name>
<dbReference type="SUPFAM" id="SSF53756">
    <property type="entry name" value="UDP-Glycosyltransferase/glycogen phosphorylase"/>
    <property type="match status" value="1"/>
</dbReference>
<dbReference type="Pfam" id="PF00534">
    <property type="entry name" value="Glycos_transf_1"/>
    <property type="match status" value="1"/>
</dbReference>
<protein>
    <submittedName>
        <fullName evidence="3">Glycosyltransferase</fullName>
    </submittedName>
</protein>
<comment type="caution">
    <text evidence="3">The sequence shown here is derived from an EMBL/GenBank/DDBJ whole genome shotgun (WGS) entry which is preliminary data.</text>
</comment>
<dbReference type="OrthoDB" id="179766at2"/>
<feature type="domain" description="Glycosyltransferase subfamily 4-like N-terminal" evidence="2">
    <location>
        <begin position="41"/>
        <end position="139"/>
    </location>
</feature>
<proteinExistence type="predicted"/>
<dbReference type="Gene3D" id="3.40.50.2000">
    <property type="entry name" value="Glycogen Phosphorylase B"/>
    <property type="match status" value="2"/>
</dbReference>
<dbReference type="InterPro" id="IPR050194">
    <property type="entry name" value="Glycosyltransferase_grp1"/>
</dbReference>
<dbReference type="PANTHER" id="PTHR45947:SF3">
    <property type="entry name" value="SULFOQUINOVOSYL TRANSFERASE SQD2"/>
    <property type="match status" value="1"/>
</dbReference>
<dbReference type="EMBL" id="QVEU01000008">
    <property type="protein sequence ID" value="RGB74877.1"/>
    <property type="molecule type" value="Genomic_DNA"/>
</dbReference>
<dbReference type="GO" id="GO:0016757">
    <property type="term" value="F:glycosyltransferase activity"/>
    <property type="evidence" value="ECO:0007669"/>
    <property type="project" value="InterPro"/>
</dbReference>
<dbReference type="CDD" id="cd03801">
    <property type="entry name" value="GT4_PimA-like"/>
    <property type="match status" value="1"/>
</dbReference>
<organism evidence="3 4">
    <name type="scientific">Anaerococcus nagyae</name>
    <dbReference type="NCBI Taxonomy" id="1755241"/>
    <lineage>
        <taxon>Bacteria</taxon>
        <taxon>Bacillati</taxon>
        <taxon>Bacillota</taxon>
        <taxon>Tissierellia</taxon>
        <taxon>Tissierellales</taxon>
        <taxon>Peptoniphilaceae</taxon>
        <taxon>Anaerococcus</taxon>
    </lineage>
</organism>
<reference evidence="3 4" key="1">
    <citation type="submission" date="2018-08" db="EMBL/GenBank/DDBJ databases">
        <title>A genome reference for cultivated species of the human gut microbiota.</title>
        <authorList>
            <person name="Zou Y."/>
            <person name="Xue W."/>
            <person name="Luo G."/>
        </authorList>
    </citation>
    <scope>NUCLEOTIDE SEQUENCE [LARGE SCALE GENOMIC DNA]</scope>
    <source>
        <strain evidence="3 4">OF01-3</strain>
    </source>
</reference>
<evidence type="ECO:0000259" key="2">
    <source>
        <dbReference type="Pfam" id="PF13439"/>
    </source>
</evidence>
<keyword evidence="3" id="KW-0808">Transferase</keyword>
<feature type="domain" description="Glycosyl transferase family 1" evidence="1">
    <location>
        <begin position="147"/>
        <end position="303"/>
    </location>
</feature>
<gene>
    <name evidence="3" type="ORF">DXA39_07665</name>
</gene>
<dbReference type="RefSeq" id="WP_117522131.1">
    <property type="nucleotide sequence ID" value="NZ_JBHWMK010000033.1"/>
</dbReference>
<dbReference type="InterPro" id="IPR028098">
    <property type="entry name" value="Glyco_trans_4-like_N"/>
</dbReference>
<dbReference type="PANTHER" id="PTHR45947">
    <property type="entry name" value="SULFOQUINOVOSYL TRANSFERASE SQD2"/>
    <property type="match status" value="1"/>
</dbReference>